<evidence type="ECO:0000256" key="1">
    <source>
        <dbReference type="ARBA" id="ARBA00000491"/>
    </source>
</evidence>
<dbReference type="InterPro" id="IPR033940">
    <property type="entry name" value="IPMI_Swivel"/>
</dbReference>
<evidence type="ECO:0000259" key="11">
    <source>
        <dbReference type="Pfam" id="PF00694"/>
    </source>
</evidence>
<evidence type="ECO:0000256" key="4">
    <source>
        <dbReference type="ARBA" id="ARBA00009845"/>
    </source>
</evidence>
<dbReference type="Proteomes" id="UP000056750">
    <property type="component" value="Chromosome"/>
</dbReference>
<organism evidence="13 15">
    <name type="scientific">Alteromonas stellipolaris</name>
    <dbReference type="NCBI Taxonomy" id="233316"/>
    <lineage>
        <taxon>Bacteria</taxon>
        <taxon>Pseudomonadati</taxon>
        <taxon>Pseudomonadota</taxon>
        <taxon>Gammaproteobacteria</taxon>
        <taxon>Alteromonadales</taxon>
        <taxon>Alteromonadaceae</taxon>
        <taxon>Alteromonas/Salinimonas group</taxon>
        <taxon>Alteromonas</taxon>
    </lineage>
</organism>
<dbReference type="PANTHER" id="PTHR43345:SF5">
    <property type="entry name" value="3-ISOPROPYLMALATE DEHYDRATASE SMALL SUBUNIT"/>
    <property type="match status" value="1"/>
</dbReference>
<dbReference type="KEGG" id="asq:AVL57_15675"/>
<keyword evidence="9 10" id="KW-0100">Branched-chain amino acid biosynthesis</keyword>
<dbReference type="EC" id="4.2.1.33" evidence="10"/>
<evidence type="ECO:0000313" key="13">
    <source>
        <dbReference type="EMBL" id="MDO6579219.1"/>
    </source>
</evidence>
<dbReference type="InterPro" id="IPR050075">
    <property type="entry name" value="LeuD"/>
</dbReference>
<dbReference type="GO" id="GO:0003861">
    <property type="term" value="F:3-isopropylmalate dehydratase activity"/>
    <property type="evidence" value="ECO:0007669"/>
    <property type="project" value="UniProtKB-UniRule"/>
</dbReference>
<evidence type="ECO:0000313" key="12">
    <source>
        <dbReference type="EMBL" id="AMJ75276.1"/>
    </source>
</evidence>
<gene>
    <name evidence="10 13" type="primary">leuD</name>
    <name evidence="12" type="ORF">AVL57_15675</name>
    <name evidence="13" type="ORF">Q4527_17580</name>
</gene>
<dbReference type="SUPFAM" id="SSF52016">
    <property type="entry name" value="LeuD/IlvD-like"/>
    <property type="match status" value="1"/>
</dbReference>
<dbReference type="Gene3D" id="3.20.19.10">
    <property type="entry name" value="Aconitase, domain 4"/>
    <property type="match status" value="1"/>
</dbReference>
<sequence>MKPLITVESKAIPFVENNVDTDQLLPKQFLTEITRQGFGKHLLHDVRYLDSNESVLNPDCVLNDPVYAGAEILLAGENFGCGSSREHAPWAIADFGFRVIIAKGFADIFYANCLNNQILPITLPRDVVDDIAMQCRQNPNQLVFVDLSNQQVRFNSDVFSFAIPLHHKQNLITGVDKIGRTLLEENAIAEYERKALLI</sequence>
<evidence type="ECO:0000256" key="8">
    <source>
        <dbReference type="ARBA" id="ARBA00023239"/>
    </source>
</evidence>
<evidence type="ECO:0000313" key="14">
    <source>
        <dbReference type="Proteomes" id="UP000056750"/>
    </source>
</evidence>
<evidence type="ECO:0000256" key="9">
    <source>
        <dbReference type="ARBA" id="ARBA00023304"/>
    </source>
</evidence>
<dbReference type="NCBIfam" id="NF002458">
    <property type="entry name" value="PRK01641.1"/>
    <property type="match status" value="1"/>
</dbReference>
<evidence type="ECO:0000256" key="3">
    <source>
        <dbReference type="ARBA" id="ARBA00004729"/>
    </source>
</evidence>
<dbReference type="InterPro" id="IPR004431">
    <property type="entry name" value="3-IsopropMal_deHydase_ssu"/>
</dbReference>
<comment type="catalytic activity">
    <reaction evidence="1 10">
        <text>(2R,3S)-3-isopropylmalate = (2S)-2-isopropylmalate</text>
        <dbReference type="Rhea" id="RHEA:32287"/>
        <dbReference type="ChEBI" id="CHEBI:1178"/>
        <dbReference type="ChEBI" id="CHEBI:35121"/>
        <dbReference type="EC" id="4.2.1.33"/>
    </reaction>
</comment>
<dbReference type="EMBL" id="CP013926">
    <property type="protein sequence ID" value="AMJ75276.1"/>
    <property type="molecule type" value="Genomic_DNA"/>
</dbReference>
<name>A0AAW7Z6V5_9ALTE</name>
<evidence type="ECO:0000256" key="2">
    <source>
        <dbReference type="ARBA" id="ARBA00002695"/>
    </source>
</evidence>
<dbReference type="GO" id="GO:0016853">
    <property type="term" value="F:isomerase activity"/>
    <property type="evidence" value="ECO:0007669"/>
    <property type="project" value="UniProtKB-KW"/>
</dbReference>
<dbReference type="CDD" id="cd01577">
    <property type="entry name" value="IPMI_Swivel"/>
    <property type="match status" value="1"/>
</dbReference>
<dbReference type="EMBL" id="JAUOQI010000016">
    <property type="protein sequence ID" value="MDO6579219.1"/>
    <property type="molecule type" value="Genomic_DNA"/>
</dbReference>
<reference evidence="13" key="2">
    <citation type="submission" date="2023-07" db="EMBL/GenBank/DDBJ databases">
        <title>Genome content predicts the carbon catabolic preferences of heterotrophic bacteria.</title>
        <authorList>
            <person name="Gralka M."/>
        </authorList>
    </citation>
    <scope>NUCLEOTIDE SEQUENCE</scope>
    <source>
        <strain evidence="13">F2M12</strain>
    </source>
</reference>
<dbReference type="InterPro" id="IPR015928">
    <property type="entry name" value="Aconitase/3IPM_dehydase_swvl"/>
</dbReference>
<dbReference type="Pfam" id="PF00694">
    <property type="entry name" value="Aconitase_C"/>
    <property type="match status" value="1"/>
</dbReference>
<evidence type="ECO:0000256" key="6">
    <source>
        <dbReference type="ARBA" id="ARBA00022430"/>
    </source>
</evidence>
<keyword evidence="7 10" id="KW-0028">Amino-acid biosynthesis</keyword>
<evidence type="ECO:0000256" key="10">
    <source>
        <dbReference type="HAMAP-Rule" id="MF_01031"/>
    </source>
</evidence>
<evidence type="ECO:0000313" key="15">
    <source>
        <dbReference type="Proteomes" id="UP001170717"/>
    </source>
</evidence>
<evidence type="ECO:0000256" key="5">
    <source>
        <dbReference type="ARBA" id="ARBA00011271"/>
    </source>
</evidence>
<keyword evidence="14" id="KW-1185">Reference proteome</keyword>
<comment type="subunit">
    <text evidence="5 10">Heterodimer of LeuC and LeuD.</text>
</comment>
<keyword evidence="8 10" id="KW-0456">Lyase</keyword>
<keyword evidence="12" id="KW-0413">Isomerase</keyword>
<dbReference type="NCBIfam" id="TIGR00171">
    <property type="entry name" value="leuD"/>
    <property type="match status" value="1"/>
</dbReference>
<comment type="similarity">
    <text evidence="4 10">Belongs to the LeuD family. LeuD type 1 subfamily.</text>
</comment>
<dbReference type="InterPro" id="IPR000573">
    <property type="entry name" value="AconitaseA/IPMdHydase_ssu_swvl"/>
</dbReference>
<dbReference type="AlphaFoldDB" id="A0AAW7Z6V5"/>
<protein>
    <recommendedName>
        <fullName evidence="10">3-isopropylmalate dehydratase small subunit</fullName>
        <ecNumber evidence="10">4.2.1.33</ecNumber>
    </recommendedName>
    <alternativeName>
        <fullName evidence="10">Alpha-IPM isomerase</fullName>
        <shortName evidence="10">IPMI</shortName>
    </alternativeName>
    <alternativeName>
        <fullName evidence="10">Isopropylmalate isomerase</fullName>
    </alternativeName>
</protein>
<dbReference type="GO" id="GO:0009316">
    <property type="term" value="C:3-isopropylmalate dehydratase complex"/>
    <property type="evidence" value="ECO:0007669"/>
    <property type="project" value="InterPro"/>
</dbReference>
<dbReference type="HAMAP" id="MF_01031">
    <property type="entry name" value="LeuD_type1"/>
    <property type="match status" value="1"/>
</dbReference>
<dbReference type="Proteomes" id="UP001170717">
    <property type="component" value="Unassembled WGS sequence"/>
</dbReference>
<comment type="function">
    <text evidence="2 10">Catalyzes the isomerization between 2-isopropylmalate and 3-isopropylmalate, via the formation of 2-isopropylmaleate.</text>
</comment>
<dbReference type="GO" id="GO:0009098">
    <property type="term" value="P:L-leucine biosynthetic process"/>
    <property type="evidence" value="ECO:0007669"/>
    <property type="project" value="UniProtKB-UniRule"/>
</dbReference>
<dbReference type="FunFam" id="3.20.19.10:FF:000003">
    <property type="entry name" value="3-isopropylmalate dehydratase small subunit"/>
    <property type="match status" value="1"/>
</dbReference>
<accession>A0AAW7Z6V5</accession>
<comment type="pathway">
    <text evidence="3 10">Amino-acid biosynthesis; L-leucine biosynthesis; L-leucine from 3-methyl-2-oxobutanoate: step 2/4.</text>
</comment>
<keyword evidence="6 10" id="KW-0432">Leucine biosynthesis</keyword>
<dbReference type="PANTHER" id="PTHR43345">
    <property type="entry name" value="3-ISOPROPYLMALATE DEHYDRATASE SMALL SUBUNIT 2-RELATED-RELATED"/>
    <property type="match status" value="1"/>
</dbReference>
<dbReference type="RefSeq" id="WP_057790201.1">
    <property type="nucleotide sequence ID" value="NZ_CP013926.1"/>
</dbReference>
<proteinExistence type="inferred from homology"/>
<reference evidence="12 14" key="1">
    <citation type="submission" date="2015-12" db="EMBL/GenBank/DDBJ databases">
        <title>Intraspecies pangenome expansion in the marine bacterium Alteromonas.</title>
        <authorList>
            <person name="Lopez-Perez M."/>
            <person name="Rodriguez-Valera F."/>
        </authorList>
    </citation>
    <scope>NUCLEOTIDE SEQUENCE [LARGE SCALE GENOMIC DNA]</scope>
    <source>
        <strain evidence="12 14">LMG 21861</strain>
    </source>
</reference>
<feature type="domain" description="Aconitase A/isopropylmalate dehydratase small subunit swivel" evidence="11">
    <location>
        <begin position="1"/>
        <end position="125"/>
    </location>
</feature>
<evidence type="ECO:0000256" key="7">
    <source>
        <dbReference type="ARBA" id="ARBA00022605"/>
    </source>
</evidence>